<reference evidence="7 8" key="1">
    <citation type="submission" date="2024-06" db="EMBL/GenBank/DDBJ databases">
        <authorList>
            <person name="Kaempfer P."/>
            <person name="Viver T."/>
        </authorList>
    </citation>
    <scope>NUCLEOTIDE SEQUENCE [LARGE SCALE GENOMIC DNA]</scope>
    <source>
        <strain evidence="7 8">ST-119</strain>
    </source>
</reference>
<keyword evidence="3 5" id="KW-1133">Transmembrane helix</keyword>
<name>A0ABW8YZC4_9FLAO</name>
<dbReference type="RefSeq" id="WP_408085890.1">
    <property type="nucleotide sequence ID" value="NZ_JBELPZ010000019.1"/>
</dbReference>
<gene>
    <name evidence="7" type="ORF">ABS766_14390</name>
</gene>
<evidence type="ECO:0000313" key="8">
    <source>
        <dbReference type="Proteomes" id="UP001629156"/>
    </source>
</evidence>
<feature type="domain" description="Methylamine utilisation protein MauE" evidence="6">
    <location>
        <begin position="8"/>
        <end position="133"/>
    </location>
</feature>
<protein>
    <submittedName>
        <fullName evidence="7">MauE/DoxX family redox-associated membrane protein</fullName>
    </submittedName>
</protein>
<dbReference type="EMBL" id="JBELPZ010000019">
    <property type="protein sequence ID" value="MFL9845608.1"/>
    <property type="molecule type" value="Genomic_DNA"/>
</dbReference>
<comment type="subcellular location">
    <subcellularLocation>
        <location evidence="1">Membrane</location>
        <topology evidence="1">Multi-pass membrane protein</topology>
    </subcellularLocation>
</comment>
<dbReference type="Proteomes" id="UP001629156">
    <property type="component" value="Unassembled WGS sequence"/>
</dbReference>
<keyword evidence="2 5" id="KW-0812">Transmembrane</keyword>
<evidence type="ECO:0000256" key="1">
    <source>
        <dbReference type="ARBA" id="ARBA00004141"/>
    </source>
</evidence>
<sequence length="506" mass="57608">MKTSLKQNTILAVCLLYALLFIYAATSKLLDFSNFRVQIAQSPLLSAYAGVIAPAVIGIEYGIVFLLWKPALRNLGLYMALGLMSAFTVYIYLILNYSDFIPCSCGGILEKMGWAEHLIFNIVFVLLALTALLLSRPPGRKQLPGTVLFPLLSILTGTILVVVLFLSSEHIIKHQNNFTRRFLQHPVLEDKTYALKFNSYYFAGSHEGTIYLGNYTAPNILTIIDSSFSLAQSRTIRLDIPRQPFRSPKIKVDYPYFFVYDGSVPAIFKGLLDTMEAKKTAMDTYFSQLEIITPDYFTFKTLSTREKTNILGTVALKEVPNVSLHYDLLEKQVNGIFDTDGLLLHDSGTDELIYGYFYRNEFLVMDRNLKLIRRLHTIDTVSRAQVKVSQLPDGTYKMGAPPLEVNKDMTVYNGVLLIHSNLMGKYESREIWDNASVVDIYATDEQRYLGSFFINDRGKNKMTQMLLTDRYFYALSGTELLRYRLRNAIGVFHRGKPKNQQSRQNN</sequence>
<accession>A0ABW8YZC4</accession>
<evidence type="ECO:0000256" key="4">
    <source>
        <dbReference type="ARBA" id="ARBA00023136"/>
    </source>
</evidence>
<evidence type="ECO:0000256" key="3">
    <source>
        <dbReference type="ARBA" id="ARBA00022989"/>
    </source>
</evidence>
<evidence type="ECO:0000256" key="2">
    <source>
        <dbReference type="ARBA" id="ARBA00022692"/>
    </source>
</evidence>
<feature type="transmembrane region" description="Helical" evidence="5">
    <location>
        <begin position="48"/>
        <end position="68"/>
    </location>
</feature>
<feature type="transmembrane region" description="Helical" evidence="5">
    <location>
        <begin position="115"/>
        <end position="135"/>
    </location>
</feature>
<feature type="transmembrane region" description="Helical" evidence="5">
    <location>
        <begin position="75"/>
        <end position="95"/>
    </location>
</feature>
<comment type="caution">
    <text evidence="7">The sequence shown here is derived from an EMBL/GenBank/DDBJ whole genome shotgun (WGS) entry which is preliminary data.</text>
</comment>
<dbReference type="Pfam" id="PF07291">
    <property type="entry name" value="MauE"/>
    <property type="match status" value="1"/>
</dbReference>
<evidence type="ECO:0000259" key="6">
    <source>
        <dbReference type="Pfam" id="PF07291"/>
    </source>
</evidence>
<evidence type="ECO:0000313" key="7">
    <source>
        <dbReference type="EMBL" id="MFL9845608.1"/>
    </source>
</evidence>
<feature type="transmembrane region" description="Helical" evidence="5">
    <location>
        <begin position="147"/>
        <end position="166"/>
    </location>
</feature>
<organism evidence="7 8">
    <name type="scientific">Flavobacterium rhizosphaerae</name>
    <dbReference type="NCBI Taxonomy" id="3163298"/>
    <lineage>
        <taxon>Bacteria</taxon>
        <taxon>Pseudomonadati</taxon>
        <taxon>Bacteroidota</taxon>
        <taxon>Flavobacteriia</taxon>
        <taxon>Flavobacteriales</taxon>
        <taxon>Flavobacteriaceae</taxon>
        <taxon>Flavobacterium</taxon>
    </lineage>
</organism>
<keyword evidence="8" id="KW-1185">Reference proteome</keyword>
<evidence type="ECO:0000256" key="5">
    <source>
        <dbReference type="SAM" id="Phobius"/>
    </source>
</evidence>
<keyword evidence="4 5" id="KW-0472">Membrane</keyword>
<dbReference type="InterPro" id="IPR009908">
    <property type="entry name" value="Methylamine_util_MauE"/>
</dbReference>
<proteinExistence type="predicted"/>